<organism evidence="1 2">
    <name type="scientific">Ophiobolus disseminans</name>
    <dbReference type="NCBI Taxonomy" id="1469910"/>
    <lineage>
        <taxon>Eukaryota</taxon>
        <taxon>Fungi</taxon>
        <taxon>Dikarya</taxon>
        <taxon>Ascomycota</taxon>
        <taxon>Pezizomycotina</taxon>
        <taxon>Dothideomycetes</taxon>
        <taxon>Pleosporomycetidae</taxon>
        <taxon>Pleosporales</taxon>
        <taxon>Pleosporineae</taxon>
        <taxon>Phaeosphaeriaceae</taxon>
        <taxon>Ophiobolus</taxon>
    </lineage>
</organism>
<reference evidence="1" key="1">
    <citation type="journal article" date="2020" name="Stud. Mycol.">
        <title>101 Dothideomycetes genomes: a test case for predicting lifestyles and emergence of pathogens.</title>
        <authorList>
            <person name="Haridas S."/>
            <person name="Albert R."/>
            <person name="Binder M."/>
            <person name="Bloem J."/>
            <person name="Labutti K."/>
            <person name="Salamov A."/>
            <person name="Andreopoulos B."/>
            <person name="Baker S."/>
            <person name="Barry K."/>
            <person name="Bills G."/>
            <person name="Bluhm B."/>
            <person name="Cannon C."/>
            <person name="Castanera R."/>
            <person name="Culley D."/>
            <person name="Daum C."/>
            <person name="Ezra D."/>
            <person name="Gonzalez J."/>
            <person name="Henrissat B."/>
            <person name="Kuo A."/>
            <person name="Liang C."/>
            <person name="Lipzen A."/>
            <person name="Lutzoni F."/>
            <person name="Magnuson J."/>
            <person name="Mondo S."/>
            <person name="Nolan M."/>
            <person name="Ohm R."/>
            <person name="Pangilinan J."/>
            <person name="Park H.-J."/>
            <person name="Ramirez L."/>
            <person name="Alfaro M."/>
            <person name="Sun H."/>
            <person name="Tritt A."/>
            <person name="Yoshinaga Y."/>
            <person name="Zwiers L.-H."/>
            <person name="Turgeon B."/>
            <person name="Goodwin S."/>
            <person name="Spatafora J."/>
            <person name="Crous P."/>
            <person name="Grigoriev I."/>
        </authorList>
    </citation>
    <scope>NUCLEOTIDE SEQUENCE</scope>
    <source>
        <strain evidence="1">CBS 113818</strain>
    </source>
</reference>
<keyword evidence="2" id="KW-1185">Reference proteome</keyword>
<evidence type="ECO:0000313" key="1">
    <source>
        <dbReference type="EMBL" id="KAF2830960.1"/>
    </source>
</evidence>
<accession>A0A6A7ACB6</accession>
<name>A0A6A7ACB6_9PLEO</name>
<sequence>MPPLPFTPAHIAIGGIYNIRPETQYEALGYETDITLPARHHKVLVIGAAPERVGYWRVMTAHLPRPMYQVPCPTNTSLIAHDRLDESASIHQPQTEFALHQFRAFRTCNQGAVCDAARSAGWCEVQERWIFAHQSVVLYPWERIDGGAGALSGEEAWGAFTSCGKWRDGNGEVEGGP</sequence>
<evidence type="ECO:0000313" key="2">
    <source>
        <dbReference type="Proteomes" id="UP000799424"/>
    </source>
</evidence>
<protein>
    <submittedName>
        <fullName evidence="1">Uncharacterized protein</fullName>
    </submittedName>
</protein>
<dbReference type="AlphaFoldDB" id="A0A6A7ACB6"/>
<gene>
    <name evidence="1" type="ORF">CC86DRAFT_366459</name>
</gene>
<proteinExistence type="predicted"/>
<dbReference type="Proteomes" id="UP000799424">
    <property type="component" value="Unassembled WGS sequence"/>
</dbReference>
<dbReference type="EMBL" id="MU006218">
    <property type="protein sequence ID" value="KAF2830960.1"/>
    <property type="molecule type" value="Genomic_DNA"/>
</dbReference>